<dbReference type="Gene3D" id="2.60.40.1260">
    <property type="entry name" value="Lamin Tail domain"/>
    <property type="match status" value="1"/>
</dbReference>
<dbReference type="GO" id="GO:0004519">
    <property type="term" value="F:endonuclease activity"/>
    <property type="evidence" value="ECO:0007669"/>
    <property type="project" value="UniProtKB-KW"/>
</dbReference>
<dbReference type="SMART" id="SM00318">
    <property type="entry name" value="SNc"/>
    <property type="match status" value="1"/>
</dbReference>
<evidence type="ECO:0000256" key="3">
    <source>
        <dbReference type="ARBA" id="ARBA00022801"/>
    </source>
</evidence>
<proteinExistence type="predicted"/>
<dbReference type="PROSITE" id="PS51257">
    <property type="entry name" value="PROKAR_LIPOPROTEIN"/>
    <property type="match status" value="1"/>
</dbReference>
<feature type="domain" description="TNase-like" evidence="5">
    <location>
        <begin position="48"/>
        <end position="199"/>
    </location>
</feature>
<dbReference type="STRING" id="1238425.J07HQW2_00548"/>
<dbReference type="GO" id="GO:0003676">
    <property type="term" value="F:nucleic acid binding"/>
    <property type="evidence" value="ECO:0007669"/>
    <property type="project" value="InterPro"/>
</dbReference>
<feature type="region of interest" description="Disordered" evidence="4">
    <location>
        <begin position="25"/>
        <end position="49"/>
    </location>
</feature>
<dbReference type="InterPro" id="IPR035437">
    <property type="entry name" value="SNase_OB-fold_sf"/>
</dbReference>
<keyword evidence="1" id="KW-0540">Nuclease</keyword>
<dbReference type="RefSeq" id="WP_021053607.1">
    <property type="nucleotide sequence ID" value="NZ_KE356561.1"/>
</dbReference>
<dbReference type="InterPro" id="IPR036415">
    <property type="entry name" value="Lamin_tail_dom_sf"/>
</dbReference>
<dbReference type="PANTHER" id="PTHR12302:SF3">
    <property type="entry name" value="SERINE_THREONINE-PROTEIN KINASE 31"/>
    <property type="match status" value="1"/>
</dbReference>
<accession>U1MUS2</accession>
<evidence type="ECO:0000256" key="1">
    <source>
        <dbReference type="ARBA" id="ARBA00022722"/>
    </source>
</evidence>
<dbReference type="Pfam" id="PF00565">
    <property type="entry name" value="SNase"/>
    <property type="match status" value="1"/>
</dbReference>
<organism evidence="7 8">
    <name type="scientific">Haloquadratum walsbyi J07HQW2</name>
    <dbReference type="NCBI Taxonomy" id="1238425"/>
    <lineage>
        <taxon>Archaea</taxon>
        <taxon>Methanobacteriati</taxon>
        <taxon>Methanobacteriota</taxon>
        <taxon>Stenosarchaea group</taxon>
        <taxon>Halobacteria</taxon>
        <taxon>Halobacteriales</taxon>
        <taxon>Haloferacaceae</taxon>
        <taxon>Haloquadratum</taxon>
    </lineage>
</organism>
<dbReference type="AlphaFoldDB" id="U1MUS2"/>
<dbReference type="PROSITE" id="PS01123">
    <property type="entry name" value="TNASE_1"/>
    <property type="match status" value="1"/>
</dbReference>
<feature type="domain" description="LTD" evidence="6">
    <location>
        <begin position="209"/>
        <end position="332"/>
    </location>
</feature>
<dbReference type="InterPro" id="IPR001322">
    <property type="entry name" value="Lamin_tail_dom"/>
</dbReference>
<evidence type="ECO:0000259" key="6">
    <source>
        <dbReference type="PROSITE" id="PS51841"/>
    </source>
</evidence>
<dbReference type="SUPFAM" id="SSF74853">
    <property type="entry name" value="Lamin A/C globular tail domain"/>
    <property type="match status" value="1"/>
</dbReference>
<evidence type="ECO:0000256" key="4">
    <source>
        <dbReference type="SAM" id="MobiDB-lite"/>
    </source>
</evidence>
<keyword evidence="2" id="KW-0255">Endonuclease</keyword>
<dbReference type="InterPro" id="IPR016071">
    <property type="entry name" value="Staphylococal_nuclease_OB-fold"/>
</dbReference>
<dbReference type="PROSITE" id="PS51841">
    <property type="entry name" value="LTD"/>
    <property type="match status" value="1"/>
</dbReference>
<evidence type="ECO:0000256" key="2">
    <source>
        <dbReference type="ARBA" id="ARBA00022759"/>
    </source>
</evidence>
<evidence type="ECO:0000313" key="7">
    <source>
        <dbReference type="EMBL" id="ERG94114.1"/>
    </source>
</evidence>
<dbReference type="Proteomes" id="UP000030710">
    <property type="component" value="Unassembled WGS sequence"/>
</dbReference>
<evidence type="ECO:0000259" key="5">
    <source>
        <dbReference type="PROSITE" id="PS50830"/>
    </source>
</evidence>
<dbReference type="PROSITE" id="PS50830">
    <property type="entry name" value="TNASE_3"/>
    <property type="match status" value="1"/>
</dbReference>
<dbReference type="Pfam" id="PF00932">
    <property type="entry name" value="LTD"/>
    <property type="match status" value="1"/>
</dbReference>
<name>U1MUS2_9EURY</name>
<protein>
    <submittedName>
        <fullName evidence="7">Micrococcal nuclease</fullName>
    </submittedName>
</protein>
<sequence>MRHAVFLAVMILLAGCGQGFAPTATTPNSTSTSTSMPTSTESDLGPTQTQTATVIDIIDGDTMDVRLSDGSIETVRLLGVDTPETSITQVSPEEWEGVKDTTDGRDWLVEWSKDATRYAQNRLAGQTVLIQSDPEADRRGYYGRLLVYIFQSRHAEISFNERLLLNGYARYYDSSFSQQKGYQATEMTARDETAGVWDYTSRTIATTTTSTSTSISTTTEDGSGDIIIESIHADAKGNDNENLNGEYVSFKNTGDEAVNLTGWTVSDEAIHEYAFPAGFKLRPGESMTLYTGDGTDTDNELYWREDGAVWNNAGDTVTVKNDSGDTVDTYTY</sequence>
<dbReference type="Gene3D" id="2.40.50.90">
    <property type="match status" value="1"/>
</dbReference>
<dbReference type="GO" id="GO:0016787">
    <property type="term" value="F:hydrolase activity"/>
    <property type="evidence" value="ECO:0007669"/>
    <property type="project" value="UniProtKB-KW"/>
</dbReference>
<gene>
    <name evidence="7" type="ORF">J07HQW2_00548</name>
</gene>
<evidence type="ECO:0000313" key="8">
    <source>
        <dbReference type="Proteomes" id="UP000030710"/>
    </source>
</evidence>
<dbReference type="SUPFAM" id="SSF50199">
    <property type="entry name" value="Staphylococcal nuclease"/>
    <property type="match status" value="1"/>
</dbReference>
<dbReference type="HOGENOM" id="CLU_063605_0_0_2"/>
<dbReference type="EMBL" id="KE356561">
    <property type="protein sequence ID" value="ERG94114.1"/>
    <property type="molecule type" value="Genomic_DNA"/>
</dbReference>
<dbReference type="InterPro" id="IPR002071">
    <property type="entry name" value="Thermonucl_AS"/>
</dbReference>
<feature type="compositionally biased region" description="Low complexity" evidence="4">
    <location>
        <begin position="25"/>
        <end position="42"/>
    </location>
</feature>
<dbReference type="eggNOG" id="arCOG03192">
    <property type="taxonomic scope" value="Archaea"/>
</dbReference>
<dbReference type="PANTHER" id="PTHR12302">
    <property type="entry name" value="EBNA2 BINDING PROTEIN P100"/>
    <property type="match status" value="1"/>
</dbReference>
<keyword evidence="3" id="KW-0378">Hydrolase</keyword>
<reference evidence="7 8" key="1">
    <citation type="journal article" date="2013" name="PLoS ONE">
        <title>Assembly-driven community genomics of a hypersaline microbial ecosystem.</title>
        <authorList>
            <person name="Podell S."/>
            <person name="Ugalde J.A."/>
            <person name="Narasingarao P."/>
            <person name="Banfield J.F."/>
            <person name="Heidelberg K.B."/>
            <person name="Allen E.E."/>
        </authorList>
    </citation>
    <scope>NUCLEOTIDE SEQUENCE [LARGE SCALE GENOMIC DNA]</scope>
    <source>
        <strain evidence="8">J07HQW2</strain>
    </source>
</reference>